<reference evidence="1" key="1">
    <citation type="journal article" date="2022" name="Int. J. Mol. Sci.">
        <title>Draft Genome of Tanacetum Coccineum: Genomic Comparison of Closely Related Tanacetum-Family Plants.</title>
        <authorList>
            <person name="Yamashiro T."/>
            <person name="Shiraishi A."/>
            <person name="Nakayama K."/>
            <person name="Satake H."/>
        </authorList>
    </citation>
    <scope>NUCLEOTIDE SEQUENCE</scope>
</reference>
<evidence type="ECO:0000313" key="1">
    <source>
        <dbReference type="EMBL" id="GJS62679.1"/>
    </source>
</evidence>
<dbReference type="Proteomes" id="UP001151760">
    <property type="component" value="Unassembled WGS sequence"/>
</dbReference>
<reference evidence="1" key="2">
    <citation type="submission" date="2022-01" db="EMBL/GenBank/DDBJ databases">
        <authorList>
            <person name="Yamashiro T."/>
            <person name="Shiraishi A."/>
            <person name="Satake H."/>
            <person name="Nakayama K."/>
        </authorList>
    </citation>
    <scope>NUCLEOTIDE SEQUENCE</scope>
</reference>
<protein>
    <submittedName>
        <fullName evidence="1">Uncharacterized protein</fullName>
    </submittedName>
</protein>
<sequence length="166" mass="18604">MLLDKSNQASAPSPAPAPVKAVGARKLDTAVVAHYTKTVQPLMAKRQFSVDEPTEDELKELLPQSEYAFLLMEGDNKLPFNMLKSWSVEEKSAHLQPGDIAPMGSLFSTSKNLTSKLLILKEPITSAPIICPRLENPYEKRNDPKKINERFPLENVKCGDLVRRRF</sequence>
<evidence type="ECO:0000313" key="2">
    <source>
        <dbReference type="Proteomes" id="UP001151760"/>
    </source>
</evidence>
<proteinExistence type="predicted"/>
<keyword evidence="2" id="KW-1185">Reference proteome</keyword>
<gene>
    <name evidence="1" type="ORF">Tco_0657463</name>
</gene>
<dbReference type="EMBL" id="BQNB010009376">
    <property type="protein sequence ID" value="GJS62679.1"/>
    <property type="molecule type" value="Genomic_DNA"/>
</dbReference>
<organism evidence="1 2">
    <name type="scientific">Tanacetum coccineum</name>
    <dbReference type="NCBI Taxonomy" id="301880"/>
    <lineage>
        <taxon>Eukaryota</taxon>
        <taxon>Viridiplantae</taxon>
        <taxon>Streptophyta</taxon>
        <taxon>Embryophyta</taxon>
        <taxon>Tracheophyta</taxon>
        <taxon>Spermatophyta</taxon>
        <taxon>Magnoliopsida</taxon>
        <taxon>eudicotyledons</taxon>
        <taxon>Gunneridae</taxon>
        <taxon>Pentapetalae</taxon>
        <taxon>asterids</taxon>
        <taxon>campanulids</taxon>
        <taxon>Asterales</taxon>
        <taxon>Asteraceae</taxon>
        <taxon>Asteroideae</taxon>
        <taxon>Anthemideae</taxon>
        <taxon>Anthemidinae</taxon>
        <taxon>Tanacetum</taxon>
    </lineage>
</organism>
<comment type="caution">
    <text evidence="1">The sequence shown here is derived from an EMBL/GenBank/DDBJ whole genome shotgun (WGS) entry which is preliminary data.</text>
</comment>
<accession>A0ABQ4XBM7</accession>
<name>A0ABQ4XBM7_9ASTR</name>